<evidence type="ECO:0000256" key="5">
    <source>
        <dbReference type="ARBA" id="ARBA00023242"/>
    </source>
</evidence>
<reference evidence="7 8" key="1">
    <citation type="submission" date="2012-08" db="EMBL/GenBank/DDBJ databases">
        <title>Oryza genome evolution.</title>
        <authorList>
            <person name="Wing R.A."/>
        </authorList>
    </citation>
    <scope>NUCLEOTIDE SEQUENCE</scope>
</reference>
<dbReference type="AlphaFoldDB" id="A0A0D9XP99"/>
<dbReference type="PANTHER" id="PTHR48019">
    <property type="entry name" value="SERUM RESPONSE FACTOR HOMOLOG"/>
    <property type="match status" value="1"/>
</dbReference>
<dbReference type="Pfam" id="PF00319">
    <property type="entry name" value="SRF-TF"/>
    <property type="match status" value="2"/>
</dbReference>
<dbReference type="InterPro" id="IPR036879">
    <property type="entry name" value="TF_MADSbox_sf"/>
</dbReference>
<dbReference type="InterPro" id="IPR002100">
    <property type="entry name" value="TF_MADSbox"/>
</dbReference>
<feature type="domain" description="MADS-box" evidence="6">
    <location>
        <begin position="1"/>
        <end position="47"/>
    </location>
</feature>
<evidence type="ECO:0000256" key="1">
    <source>
        <dbReference type="ARBA" id="ARBA00004123"/>
    </source>
</evidence>
<dbReference type="GO" id="GO:0005634">
    <property type="term" value="C:nucleus"/>
    <property type="evidence" value="ECO:0007669"/>
    <property type="project" value="UniProtKB-SubCell"/>
</dbReference>
<dbReference type="InterPro" id="IPR050142">
    <property type="entry name" value="MADS-box/MEF2_TF"/>
</dbReference>
<keyword evidence="5" id="KW-0539">Nucleus</keyword>
<keyword evidence="8" id="KW-1185">Reference proteome</keyword>
<dbReference type="STRING" id="77586.A0A0D9XP99"/>
<dbReference type="GO" id="GO:0000981">
    <property type="term" value="F:DNA-binding transcription factor activity, RNA polymerase II-specific"/>
    <property type="evidence" value="ECO:0007669"/>
    <property type="project" value="InterPro"/>
</dbReference>
<evidence type="ECO:0000313" key="7">
    <source>
        <dbReference type="EnsemblPlants" id="LPERR11G03230.1"/>
    </source>
</evidence>
<keyword evidence="2" id="KW-0805">Transcription regulation</keyword>
<protein>
    <recommendedName>
        <fullName evidence="6">MADS-box domain-containing protein</fullName>
    </recommendedName>
</protein>
<keyword evidence="3" id="KW-0238">DNA-binding</keyword>
<evidence type="ECO:0000256" key="4">
    <source>
        <dbReference type="ARBA" id="ARBA00023163"/>
    </source>
</evidence>
<comment type="subcellular location">
    <subcellularLocation>
        <location evidence="1">Nucleus</location>
    </subcellularLocation>
</comment>
<dbReference type="PROSITE" id="PS50066">
    <property type="entry name" value="MADS_BOX_2"/>
    <property type="match status" value="2"/>
</dbReference>
<dbReference type="InterPro" id="IPR033897">
    <property type="entry name" value="SRF-like_MADS-box"/>
</dbReference>
<dbReference type="Gene3D" id="3.40.1810.10">
    <property type="entry name" value="Transcription factor, MADS-box"/>
    <property type="match status" value="2"/>
</dbReference>
<evidence type="ECO:0000313" key="8">
    <source>
        <dbReference type="Proteomes" id="UP000032180"/>
    </source>
</evidence>
<evidence type="ECO:0000256" key="2">
    <source>
        <dbReference type="ARBA" id="ARBA00023015"/>
    </source>
</evidence>
<dbReference type="eggNOG" id="KOG0014">
    <property type="taxonomic scope" value="Eukaryota"/>
</dbReference>
<dbReference type="GO" id="GO:0000987">
    <property type="term" value="F:cis-regulatory region sequence-specific DNA binding"/>
    <property type="evidence" value="ECO:0007669"/>
    <property type="project" value="InterPro"/>
</dbReference>
<keyword evidence="4" id="KW-0804">Transcription</keyword>
<evidence type="ECO:0000259" key="6">
    <source>
        <dbReference type="PROSITE" id="PS50066"/>
    </source>
</evidence>
<dbReference type="Gramene" id="LPERR11G03230.1">
    <property type="protein sequence ID" value="LPERR11G03230.1"/>
    <property type="gene ID" value="LPERR11G03230"/>
</dbReference>
<reference evidence="7" key="3">
    <citation type="submission" date="2015-04" db="UniProtKB">
        <authorList>
            <consortium name="EnsemblPlants"/>
        </authorList>
    </citation>
    <scope>IDENTIFICATION</scope>
</reference>
<dbReference type="Proteomes" id="UP000032180">
    <property type="component" value="Chromosome 11"/>
</dbReference>
<dbReference type="PRINTS" id="PR00404">
    <property type="entry name" value="MADSDOMAIN"/>
</dbReference>
<dbReference type="HOGENOM" id="CLU_1743151_0_0_1"/>
<name>A0A0D9XP99_9ORYZ</name>
<proteinExistence type="predicted"/>
<feature type="domain" description="MADS-box" evidence="6">
    <location>
        <begin position="68"/>
        <end position="116"/>
    </location>
</feature>
<dbReference type="GO" id="GO:0045944">
    <property type="term" value="P:positive regulation of transcription by RNA polymerase II"/>
    <property type="evidence" value="ECO:0007669"/>
    <property type="project" value="InterPro"/>
</dbReference>
<dbReference type="SUPFAM" id="SSF55455">
    <property type="entry name" value="SRF-like"/>
    <property type="match status" value="2"/>
</dbReference>
<reference evidence="8" key="2">
    <citation type="submission" date="2013-12" db="EMBL/GenBank/DDBJ databases">
        <authorList>
            <person name="Yu Y."/>
            <person name="Lee S."/>
            <person name="de Baynast K."/>
            <person name="Wissotski M."/>
            <person name="Liu L."/>
            <person name="Talag J."/>
            <person name="Goicoechea J."/>
            <person name="Angelova A."/>
            <person name="Jetty R."/>
            <person name="Kudrna D."/>
            <person name="Golser W."/>
            <person name="Rivera L."/>
            <person name="Zhang J."/>
            <person name="Wing R."/>
        </authorList>
    </citation>
    <scope>NUCLEOTIDE SEQUENCE</scope>
</reference>
<organism evidence="7 8">
    <name type="scientific">Leersia perrieri</name>
    <dbReference type="NCBI Taxonomy" id="77586"/>
    <lineage>
        <taxon>Eukaryota</taxon>
        <taxon>Viridiplantae</taxon>
        <taxon>Streptophyta</taxon>
        <taxon>Embryophyta</taxon>
        <taxon>Tracheophyta</taxon>
        <taxon>Spermatophyta</taxon>
        <taxon>Magnoliopsida</taxon>
        <taxon>Liliopsida</taxon>
        <taxon>Poales</taxon>
        <taxon>Poaceae</taxon>
        <taxon>BOP clade</taxon>
        <taxon>Oryzoideae</taxon>
        <taxon>Oryzeae</taxon>
        <taxon>Oryzinae</taxon>
        <taxon>Leersia</taxon>
    </lineage>
</organism>
<evidence type="ECO:0000256" key="3">
    <source>
        <dbReference type="ARBA" id="ARBA00023125"/>
    </source>
</evidence>
<accession>A0A0D9XP99</accession>
<sequence>MTRGRVKLQQILNDAQRRATFKKWLKGLMKKAKELATLCGMDTCLIVHGKGEAHVTEVWPLILEAANMTRGRVKLQQILNGAQRRATFKKRLKGLMKKDKELATLCFMDTCLIVYGKGEAYATEVWPLILEAASVLEHFMAIPWKEYTRR</sequence>
<dbReference type="GO" id="GO:0046983">
    <property type="term" value="F:protein dimerization activity"/>
    <property type="evidence" value="ECO:0007669"/>
    <property type="project" value="InterPro"/>
</dbReference>
<dbReference type="EnsemblPlants" id="LPERR11G03230.1">
    <property type="protein sequence ID" value="LPERR11G03230.1"/>
    <property type="gene ID" value="LPERR11G03230"/>
</dbReference>
<dbReference type="SMART" id="SM00432">
    <property type="entry name" value="MADS"/>
    <property type="match status" value="2"/>
</dbReference>
<dbReference type="CDD" id="cd00266">
    <property type="entry name" value="MADS_SRF_like"/>
    <property type="match status" value="1"/>
</dbReference>